<keyword evidence="2" id="KW-1185">Reference proteome</keyword>
<dbReference type="Proteomes" id="UP001279734">
    <property type="component" value="Unassembled WGS sequence"/>
</dbReference>
<protein>
    <submittedName>
        <fullName evidence="1">Uncharacterized protein</fullName>
    </submittedName>
</protein>
<reference evidence="1" key="1">
    <citation type="submission" date="2023-05" db="EMBL/GenBank/DDBJ databases">
        <title>Nepenthes gracilis genome sequencing.</title>
        <authorList>
            <person name="Fukushima K."/>
        </authorList>
    </citation>
    <scope>NUCLEOTIDE SEQUENCE</scope>
    <source>
        <strain evidence="1">SING2019-196</strain>
    </source>
</reference>
<comment type="caution">
    <text evidence="1">The sequence shown here is derived from an EMBL/GenBank/DDBJ whole genome shotgun (WGS) entry which is preliminary data.</text>
</comment>
<dbReference type="EMBL" id="BSYO01000037">
    <property type="protein sequence ID" value="GMH29933.1"/>
    <property type="molecule type" value="Genomic_DNA"/>
</dbReference>
<accession>A0AAD3TJA6</accession>
<organism evidence="1 2">
    <name type="scientific">Nepenthes gracilis</name>
    <name type="common">Slender pitcher plant</name>
    <dbReference type="NCBI Taxonomy" id="150966"/>
    <lineage>
        <taxon>Eukaryota</taxon>
        <taxon>Viridiplantae</taxon>
        <taxon>Streptophyta</taxon>
        <taxon>Embryophyta</taxon>
        <taxon>Tracheophyta</taxon>
        <taxon>Spermatophyta</taxon>
        <taxon>Magnoliopsida</taxon>
        <taxon>eudicotyledons</taxon>
        <taxon>Gunneridae</taxon>
        <taxon>Pentapetalae</taxon>
        <taxon>Caryophyllales</taxon>
        <taxon>Nepenthaceae</taxon>
        <taxon>Nepenthes</taxon>
    </lineage>
</organism>
<evidence type="ECO:0000313" key="1">
    <source>
        <dbReference type="EMBL" id="GMH29933.1"/>
    </source>
</evidence>
<gene>
    <name evidence="1" type="ORF">Nepgr_031776</name>
</gene>
<evidence type="ECO:0000313" key="2">
    <source>
        <dbReference type="Proteomes" id="UP001279734"/>
    </source>
</evidence>
<dbReference type="AlphaFoldDB" id="A0AAD3TJA6"/>
<proteinExistence type="predicted"/>
<name>A0AAD3TJA6_NEPGR</name>
<sequence length="261" mass="27925">MPPRNGSSHLVMYSISKLAPVAADEVPVVAIPKLAPCPEGKDKVGKDNDAPLPYLAPYTLSTPLDNMHQINHYPQGGLGVDGNKPVSVLSNVDGNIASFAEFIKHGANENKPVCVVPLFIQDPASPVLAENHQLDDMHLADAVIDESLAADSSPSPHAAPADQYGKAPGSAQLALSKNGDLSRIDILLLKFAAVFLSLAFARGGLSALSCFESYQYPSSLMNSHAMRVMCWVVVYPMQNFLGVCWRFCLPTVAADVWVAED</sequence>